<dbReference type="EMBL" id="JAPWDQ010000010">
    <property type="protein sequence ID" value="KAJ5477222.1"/>
    <property type="molecule type" value="Genomic_DNA"/>
</dbReference>
<reference evidence="2" key="2">
    <citation type="journal article" date="2023" name="IMA Fungus">
        <title>Comparative genomic study of the Penicillium genus elucidates a diverse pangenome and 15 lateral gene transfer events.</title>
        <authorList>
            <person name="Petersen C."/>
            <person name="Sorensen T."/>
            <person name="Nielsen M.R."/>
            <person name="Sondergaard T.E."/>
            <person name="Sorensen J.L."/>
            <person name="Fitzpatrick D.A."/>
            <person name="Frisvad J.C."/>
            <person name="Nielsen K.L."/>
        </authorList>
    </citation>
    <scope>NUCLEOTIDE SEQUENCE</scope>
    <source>
        <strain evidence="2">IBT 30728</strain>
    </source>
</reference>
<gene>
    <name evidence="2" type="ORF">N7539_007366</name>
</gene>
<feature type="region of interest" description="Disordered" evidence="1">
    <location>
        <begin position="1"/>
        <end position="49"/>
    </location>
</feature>
<feature type="region of interest" description="Disordered" evidence="1">
    <location>
        <begin position="136"/>
        <end position="400"/>
    </location>
</feature>
<comment type="caution">
    <text evidence="2">The sequence shown here is derived from an EMBL/GenBank/DDBJ whole genome shotgun (WGS) entry which is preliminary data.</text>
</comment>
<accession>A0A9W9WV41</accession>
<feature type="compositionally biased region" description="Basic and acidic residues" evidence="1">
    <location>
        <begin position="344"/>
        <end position="354"/>
    </location>
</feature>
<dbReference type="GeneID" id="81627216"/>
<dbReference type="RefSeq" id="XP_056787766.1">
    <property type="nucleotide sequence ID" value="XM_056936967.1"/>
</dbReference>
<evidence type="ECO:0000313" key="3">
    <source>
        <dbReference type="Proteomes" id="UP001148312"/>
    </source>
</evidence>
<feature type="region of interest" description="Disordered" evidence="1">
    <location>
        <begin position="66"/>
        <end position="87"/>
    </location>
</feature>
<feature type="compositionally biased region" description="Basic and acidic residues" evidence="1">
    <location>
        <begin position="22"/>
        <end position="31"/>
    </location>
</feature>
<evidence type="ECO:0000313" key="2">
    <source>
        <dbReference type="EMBL" id="KAJ5477222.1"/>
    </source>
</evidence>
<evidence type="ECO:0008006" key="4">
    <source>
        <dbReference type="Google" id="ProtNLM"/>
    </source>
</evidence>
<protein>
    <recommendedName>
        <fullName evidence="4">Prenylated Rab acceptor 1</fullName>
    </recommendedName>
</protein>
<reference evidence="2" key="1">
    <citation type="submission" date="2022-12" db="EMBL/GenBank/DDBJ databases">
        <authorList>
            <person name="Petersen C."/>
        </authorList>
    </citation>
    <scope>NUCLEOTIDE SEQUENCE</scope>
    <source>
        <strain evidence="2">IBT 30728</strain>
    </source>
</reference>
<feature type="compositionally biased region" description="Acidic residues" evidence="1">
    <location>
        <begin position="72"/>
        <end position="87"/>
    </location>
</feature>
<evidence type="ECO:0000256" key="1">
    <source>
        <dbReference type="SAM" id="MobiDB-lite"/>
    </source>
</evidence>
<proteinExistence type="predicted"/>
<feature type="compositionally biased region" description="Acidic residues" evidence="1">
    <location>
        <begin position="355"/>
        <end position="365"/>
    </location>
</feature>
<name>A0A9W9WV41_9EURO</name>
<feature type="compositionally biased region" description="Acidic residues" evidence="1">
    <location>
        <begin position="32"/>
        <end position="41"/>
    </location>
</feature>
<keyword evidence="3" id="KW-1185">Reference proteome</keyword>
<organism evidence="2 3">
    <name type="scientific">Penicillium diatomitis</name>
    <dbReference type="NCBI Taxonomy" id="2819901"/>
    <lineage>
        <taxon>Eukaryota</taxon>
        <taxon>Fungi</taxon>
        <taxon>Dikarya</taxon>
        <taxon>Ascomycota</taxon>
        <taxon>Pezizomycotina</taxon>
        <taxon>Eurotiomycetes</taxon>
        <taxon>Eurotiomycetidae</taxon>
        <taxon>Eurotiales</taxon>
        <taxon>Aspergillaceae</taxon>
        <taxon>Penicillium</taxon>
    </lineage>
</organism>
<feature type="compositionally biased region" description="Basic and acidic residues" evidence="1">
    <location>
        <begin position="136"/>
        <end position="151"/>
    </location>
</feature>
<sequence length="400" mass="45737">MPRWGRPPGARMGRPNRGGRAPWDESRRVEEIESEEEEQQEESAYGRQLVRKARVGYERQLQYDRRGRYDYEDPFDETESIEGGEYDLYDHEDSTVAYAVQLAMRDKEDHLVDQALERIRRAQLLGRKNVRLSQRELDALERRRQQTDEGRSSGARRSRQNGAGTASRPVSRRKDAAVPEQQLPPYPSFDPEPQWNPTIHGRSGNSSAARPRTPTTQSLRPQQSASPIRPRSSSHYMNLDPSGHPQPLQQPPYPRPLPDDPQWAPSSYYNPMQMVHYGSGQFPIDRSMPPDTGVSSQYRGDYSAGMPMPYGPSRPSMMEHRQSLDPSSTRAPRPGRAESPARSASDEERTRVEISDDDEDEDDDVQIVKVVERTTPTGFQRKRVPGTQRSSRASRTRKNR</sequence>
<dbReference type="Proteomes" id="UP001148312">
    <property type="component" value="Unassembled WGS sequence"/>
</dbReference>
<dbReference type="AlphaFoldDB" id="A0A9W9WV41"/>
<feature type="compositionally biased region" description="Polar residues" evidence="1">
    <location>
        <begin position="203"/>
        <end position="236"/>
    </location>
</feature>